<keyword evidence="2" id="KW-0732">Signal</keyword>
<evidence type="ECO:0000256" key="3">
    <source>
        <dbReference type="ARBA" id="ARBA00022824"/>
    </source>
</evidence>
<dbReference type="InterPro" id="IPR001623">
    <property type="entry name" value="DnaJ_domain"/>
</dbReference>
<sequence length="297" mass="34351">MEAILLPLVVMFFILILTLGIDKASKAIIPLTIIGIFVYFFGWDVFKYIFIFILFIVFLIFFLIFKLLKKAGTSSNTYRRTRTQNDDFFSGYRNNTRSNNNSNGTRENNTYNETRYYGNFRTKEEAEEFFRNIFGANSNNRTYNNTRTNGTFTQEEFDKFFRYIFGGGSGTNGNNGTYSNTRSSGTFTQEEFEEFIRNTFGDSFGGTYGGSTYGNSSGGYRQGGNYQRTGTYTSNRSRYYRILGLKDGASQEEIKKAYRQLAKEHHPDKFVNASDSEKKFHESKMKEINEAYENLKI</sequence>
<dbReference type="InterPro" id="IPR051727">
    <property type="entry name" value="DnaJ_C3_Co-chaperones"/>
</dbReference>
<keyword evidence="5" id="KW-0812">Transmembrane</keyword>
<evidence type="ECO:0000256" key="1">
    <source>
        <dbReference type="ARBA" id="ARBA00004240"/>
    </source>
</evidence>
<feature type="compositionally biased region" description="Low complexity" evidence="4">
    <location>
        <begin position="90"/>
        <end position="111"/>
    </location>
</feature>
<protein>
    <recommendedName>
        <fullName evidence="6">J domain-containing protein</fullName>
    </recommendedName>
</protein>
<keyword evidence="5" id="KW-0472">Membrane</keyword>
<dbReference type="Pfam" id="PF00226">
    <property type="entry name" value="DnaJ"/>
    <property type="match status" value="1"/>
</dbReference>
<organism evidence="7">
    <name type="scientific">Fusobacterium pseudoperiodonticum</name>
    <dbReference type="NCBI Taxonomy" id="2663009"/>
    <lineage>
        <taxon>Bacteria</taxon>
        <taxon>Fusobacteriati</taxon>
        <taxon>Fusobacteriota</taxon>
        <taxon>Fusobacteriia</taxon>
        <taxon>Fusobacteriales</taxon>
        <taxon>Fusobacteriaceae</taxon>
        <taxon>Fusobacterium</taxon>
    </lineage>
</organism>
<evidence type="ECO:0000256" key="4">
    <source>
        <dbReference type="SAM" id="MobiDB-lite"/>
    </source>
</evidence>
<evidence type="ECO:0000259" key="6">
    <source>
        <dbReference type="PROSITE" id="PS50076"/>
    </source>
</evidence>
<dbReference type="EMBL" id="CP024699">
    <property type="protein sequence ID" value="ATV59587.1"/>
    <property type="molecule type" value="Genomic_DNA"/>
</dbReference>
<dbReference type="Proteomes" id="UP000230056">
    <property type="component" value="Chromosome"/>
</dbReference>
<feature type="region of interest" description="Disordered" evidence="4">
    <location>
        <begin position="86"/>
        <end position="111"/>
    </location>
</feature>
<reference evidence="7" key="1">
    <citation type="submission" date="2017-11" db="EMBL/GenBank/DDBJ databases">
        <title>Genome sequencing of Fusobacterium periodonticum KCOM 1261.</title>
        <authorList>
            <person name="Kook J.-K."/>
            <person name="Park S.-N."/>
            <person name="Lim Y.K."/>
        </authorList>
    </citation>
    <scope>NUCLEOTIDE SEQUENCE [LARGE SCALE GENOMIC DNA]</scope>
    <source>
        <strain evidence="7">KCOM 1261</strain>
    </source>
</reference>
<evidence type="ECO:0000256" key="2">
    <source>
        <dbReference type="ARBA" id="ARBA00022729"/>
    </source>
</evidence>
<dbReference type="PROSITE" id="PS50076">
    <property type="entry name" value="DNAJ_2"/>
    <property type="match status" value="1"/>
</dbReference>
<dbReference type="CDD" id="cd06257">
    <property type="entry name" value="DnaJ"/>
    <property type="match status" value="1"/>
</dbReference>
<dbReference type="GO" id="GO:0051787">
    <property type="term" value="F:misfolded protein binding"/>
    <property type="evidence" value="ECO:0007669"/>
    <property type="project" value="TreeGrafter"/>
</dbReference>
<dbReference type="PANTHER" id="PTHR44140:SF2">
    <property type="entry name" value="LD25575P"/>
    <property type="match status" value="1"/>
</dbReference>
<evidence type="ECO:0000256" key="5">
    <source>
        <dbReference type="SAM" id="Phobius"/>
    </source>
</evidence>
<dbReference type="SUPFAM" id="SSF46565">
    <property type="entry name" value="Chaperone J-domain"/>
    <property type="match status" value="1"/>
</dbReference>
<feature type="transmembrane region" description="Helical" evidence="5">
    <location>
        <begin position="6"/>
        <end position="22"/>
    </location>
</feature>
<dbReference type="PANTHER" id="PTHR44140">
    <property type="entry name" value="LD25575P"/>
    <property type="match status" value="1"/>
</dbReference>
<dbReference type="GO" id="GO:0051087">
    <property type="term" value="F:protein-folding chaperone binding"/>
    <property type="evidence" value="ECO:0007669"/>
    <property type="project" value="TreeGrafter"/>
</dbReference>
<keyword evidence="3" id="KW-0256">Endoplasmic reticulum</keyword>
<dbReference type="Gene3D" id="1.10.287.110">
    <property type="entry name" value="DnaJ domain"/>
    <property type="match status" value="1"/>
</dbReference>
<accession>A0A2D3NW24</accession>
<dbReference type="AlphaFoldDB" id="A0A2D3NW24"/>
<dbReference type="InterPro" id="IPR036869">
    <property type="entry name" value="J_dom_sf"/>
</dbReference>
<feature type="domain" description="J" evidence="6">
    <location>
        <begin position="238"/>
        <end position="297"/>
    </location>
</feature>
<comment type="subcellular location">
    <subcellularLocation>
        <location evidence="1">Endoplasmic reticulum</location>
    </subcellularLocation>
</comment>
<name>A0A2D3NW24_9FUSO</name>
<dbReference type="GO" id="GO:0034975">
    <property type="term" value="P:protein folding in endoplasmic reticulum"/>
    <property type="evidence" value="ECO:0007669"/>
    <property type="project" value="TreeGrafter"/>
</dbReference>
<gene>
    <name evidence="7" type="ORF">CTM72_07585</name>
</gene>
<dbReference type="SMART" id="SM00271">
    <property type="entry name" value="DnaJ"/>
    <property type="match status" value="1"/>
</dbReference>
<proteinExistence type="predicted"/>
<evidence type="ECO:0000313" key="7">
    <source>
        <dbReference type="EMBL" id="ATV59587.1"/>
    </source>
</evidence>
<feature type="transmembrane region" description="Helical" evidence="5">
    <location>
        <begin position="27"/>
        <end position="43"/>
    </location>
</feature>
<keyword evidence="5" id="KW-1133">Transmembrane helix</keyword>
<dbReference type="RefSeq" id="WP_100025002.1">
    <property type="nucleotide sequence ID" value="NZ_CP024699.1"/>
</dbReference>
<dbReference type="PRINTS" id="PR00625">
    <property type="entry name" value="JDOMAIN"/>
</dbReference>
<feature type="transmembrane region" description="Helical" evidence="5">
    <location>
        <begin position="49"/>
        <end position="68"/>
    </location>
</feature>